<keyword evidence="10" id="KW-1185">Reference proteome</keyword>
<evidence type="ECO:0000256" key="5">
    <source>
        <dbReference type="ARBA" id="ARBA00025786"/>
    </source>
</evidence>
<evidence type="ECO:0000256" key="7">
    <source>
        <dbReference type="SAM" id="MobiDB-lite"/>
    </source>
</evidence>
<keyword evidence="1" id="KW-0808">Transferase</keyword>
<accession>A0A8H4NAY0</accession>
<sequence>MTIAEFLPAVCVVFALWLAIAALRRLVFHPLAHFPGPKLAALSKWYEFYYDVVLKGQFTFQIQDLHKKYGTATECYIVSAESAYNKLILGPIIRINPEELHISDSHFWDELYARNSKADKYSWMTARFSPSSAPKTHADTVEYQVHRIRRAALNPLFSKRVIYESEALLSSKLSLVCEQLTQHSNSSRPINLVDVWTAFTGDIITGLSWGVCYDSLASEGCRDNFHASVISAGRFSIFSLHFPSVHYILQRIPLEWLAKLWPNRAPLLHYRKIVREQLPQLLRDDAQPTEKPPHPILFKEILRSNLPPADKTIPRIAAETSNLVGAGVETVARAMCVASFHIIINPLIYRRLKQELRELIPDTSAGRNLRVLERGAYLAACIREGVRLAGGIPGRLPRLHDKELVYGPWIIPARTPVSMSIRDVDLDEEIFPEPRRFMPERWLGNPKAPDGIPLERYFMGFGKGDRGCLGINLALAELTLGLGTAFREFEFELFETDERDVELAHDFFLGSSPLDSKEGTAVESESDSVLKMDIRVLRPSDIPHVQTANITNLPENYFCKYYLYHALSWPQLSYVAVDVSRPPKSPYDPPKIVGYVLAKMEEDPADGIQHGHITSLSVMRTHRRLGLAEKLMRQSQRAMAETFGAHYVSLHVRVSNTAALRLYRDTLGFGVDKVEAKYYADGEDAYSMRMDLSDIRQAMIDEIISDGEDEGEPVGSMGNKEDEAADSKGEKKRKVKVGRALGVGELVERNESAQAA</sequence>
<dbReference type="Pfam" id="PF00067">
    <property type="entry name" value="p450"/>
    <property type="match status" value="1"/>
</dbReference>
<evidence type="ECO:0000313" key="10">
    <source>
        <dbReference type="Proteomes" id="UP000572817"/>
    </source>
</evidence>
<dbReference type="InterPro" id="IPR000182">
    <property type="entry name" value="GNAT_dom"/>
</dbReference>
<protein>
    <recommendedName>
        <fullName evidence="8">N-acetyltransferase domain-containing protein</fullName>
    </recommendedName>
</protein>
<dbReference type="OrthoDB" id="25586at2759"/>
<dbReference type="GO" id="GO:0004497">
    <property type="term" value="F:monooxygenase activity"/>
    <property type="evidence" value="ECO:0007669"/>
    <property type="project" value="InterPro"/>
</dbReference>
<dbReference type="Gene3D" id="1.10.630.10">
    <property type="entry name" value="Cytochrome P450"/>
    <property type="match status" value="1"/>
</dbReference>
<name>A0A8H4NAY0_9PEZI</name>
<organism evidence="9 10">
    <name type="scientific">Botryosphaeria dothidea</name>
    <dbReference type="NCBI Taxonomy" id="55169"/>
    <lineage>
        <taxon>Eukaryota</taxon>
        <taxon>Fungi</taxon>
        <taxon>Dikarya</taxon>
        <taxon>Ascomycota</taxon>
        <taxon>Pezizomycotina</taxon>
        <taxon>Dothideomycetes</taxon>
        <taxon>Dothideomycetes incertae sedis</taxon>
        <taxon>Botryosphaeriales</taxon>
        <taxon>Botryosphaeriaceae</taxon>
        <taxon>Botryosphaeria</taxon>
    </lineage>
</organism>
<dbReference type="AlphaFoldDB" id="A0A8H4NAY0"/>
<evidence type="ECO:0000256" key="6">
    <source>
        <dbReference type="PIRSR" id="PIRSR602401-1"/>
    </source>
</evidence>
<dbReference type="PROSITE" id="PS00086">
    <property type="entry name" value="CYTOCHROME_P450"/>
    <property type="match status" value="1"/>
</dbReference>
<dbReference type="Proteomes" id="UP000572817">
    <property type="component" value="Unassembled WGS sequence"/>
</dbReference>
<feature type="binding site" description="axial binding residue" evidence="6">
    <location>
        <position position="468"/>
    </location>
    <ligand>
        <name>heme</name>
        <dbReference type="ChEBI" id="CHEBI:30413"/>
    </ligand>
    <ligandPart>
        <name>Fe</name>
        <dbReference type="ChEBI" id="CHEBI:18248"/>
    </ligandPart>
</feature>
<dbReference type="InterPro" id="IPR002401">
    <property type="entry name" value="Cyt_P450_E_grp-I"/>
</dbReference>
<dbReference type="GO" id="GO:0031415">
    <property type="term" value="C:NatA complex"/>
    <property type="evidence" value="ECO:0007669"/>
    <property type="project" value="InterPro"/>
</dbReference>
<feature type="compositionally biased region" description="Basic and acidic residues" evidence="7">
    <location>
        <begin position="719"/>
        <end position="729"/>
    </location>
</feature>
<proteinExistence type="inferred from homology"/>
<gene>
    <name evidence="9" type="ORF">GTA08_BOTSDO00851</name>
</gene>
<comment type="cofactor">
    <cofactor evidence="6">
        <name>heme</name>
        <dbReference type="ChEBI" id="CHEBI:30413"/>
    </cofactor>
</comment>
<dbReference type="GO" id="GO:0005506">
    <property type="term" value="F:iron ion binding"/>
    <property type="evidence" value="ECO:0007669"/>
    <property type="project" value="InterPro"/>
</dbReference>
<comment type="caution">
    <text evidence="9">The sequence shown here is derived from an EMBL/GenBank/DDBJ whole genome shotgun (WGS) entry which is preliminary data.</text>
</comment>
<reference evidence="9" key="1">
    <citation type="submission" date="2020-04" db="EMBL/GenBank/DDBJ databases">
        <title>Genome Assembly and Annotation of Botryosphaeria dothidea sdau 11-99, a Latent Pathogen of Apple Fruit Ring Rot in China.</title>
        <authorList>
            <person name="Yu C."/>
            <person name="Diao Y."/>
            <person name="Lu Q."/>
            <person name="Zhao J."/>
            <person name="Cui S."/>
            <person name="Peng C."/>
            <person name="He B."/>
            <person name="Liu H."/>
        </authorList>
    </citation>
    <scope>NUCLEOTIDE SEQUENCE [LARGE SCALE GENOMIC DNA]</scope>
    <source>
        <strain evidence="9">Sdau11-99</strain>
    </source>
</reference>
<evidence type="ECO:0000259" key="8">
    <source>
        <dbReference type="PROSITE" id="PS51186"/>
    </source>
</evidence>
<feature type="domain" description="N-acetyltransferase" evidence="8">
    <location>
        <begin position="532"/>
        <end position="693"/>
    </location>
</feature>
<evidence type="ECO:0000256" key="1">
    <source>
        <dbReference type="ARBA" id="ARBA00022679"/>
    </source>
</evidence>
<dbReference type="PANTHER" id="PTHR23091:SF4">
    <property type="entry name" value="N-TERMINAL AMINO-ACID N(ALPHA)-ACETYLTRANSFERASE NATA"/>
    <property type="match status" value="1"/>
</dbReference>
<dbReference type="InterPro" id="IPR036396">
    <property type="entry name" value="Cyt_P450_sf"/>
</dbReference>
<dbReference type="InterPro" id="IPR001128">
    <property type="entry name" value="Cyt_P450"/>
</dbReference>
<evidence type="ECO:0000256" key="4">
    <source>
        <dbReference type="ARBA" id="ARBA00023315"/>
    </source>
</evidence>
<keyword evidence="6" id="KW-0349">Heme</keyword>
<comment type="similarity">
    <text evidence="5">Belongs to the acetyltransferase family. ARD1 subfamily.</text>
</comment>
<dbReference type="PRINTS" id="PR00463">
    <property type="entry name" value="EP450I"/>
</dbReference>
<dbReference type="GO" id="GO:0020037">
    <property type="term" value="F:heme binding"/>
    <property type="evidence" value="ECO:0007669"/>
    <property type="project" value="InterPro"/>
</dbReference>
<dbReference type="InterPro" id="IPR016181">
    <property type="entry name" value="Acyl_CoA_acyltransferase"/>
</dbReference>
<dbReference type="GO" id="GO:1990189">
    <property type="term" value="F:protein N-terminal-serine acetyltransferase activity"/>
    <property type="evidence" value="ECO:0007669"/>
    <property type="project" value="TreeGrafter"/>
</dbReference>
<dbReference type="InterPro" id="IPR045047">
    <property type="entry name" value="Ard1-like"/>
</dbReference>
<dbReference type="CDD" id="cd04301">
    <property type="entry name" value="NAT_SF"/>
    <property type="match status" value="1"/>
</dbReference>
<dbReference type="Pfam" id="PF00583">
    <property type="entry name" value="Acetyltransf_1"/>
    <property type="match status" value="1"/>
</dbReference>
<dbReference type="FunFam" id="3.40.630.30:FF:000085">
    <property type="entry name" value="Putative N-acetyltransferase complex ARD1 subunit"/>
    <property type="match status" value="1"/>
</dbReference>
<dbReference type="Gene3D" id="3.40.630.30">
    <property type="match status" value="1"/>
</dbReference>
<dbReference type="PROSITE" id="PS51186">
    <property type="entry name" value="GNAT"/>
    <property type="match status" value="1"/>
</dbReference>
<keyword evidence="3 6" id="KW-0408">Iron</keyword>
<dbReference type="EMBL" id="WWBZ02000001">
    <property type="protein sequence ID" value="KAF4313813.1"/>
    <property type="molecule type" value="Genomic_DNA"/>
</dbReference>
<keyword evidence="4" id="KW-0012">Acyltransferase</keyword>
<evidence type="ECO:0000256" key="3">
    <source>
        <dbReference type="ARBA" id="ARBA00023004"/>
    </source>
</evidence>
<keyword evidence="2 6" id="KW-0479">Metal-binding</keyword>
<feature type="region of interest" description="Disordered" evidence="7">
    <location>
        <begin position="707"/>
        <end position="735"/>
    </location>
</feature>
<dbReference type="InterPro" id="IPR017972">
    <property type="entry name" value="Cyt_P450_CS"/>
</dbReference>
<dbReference type="SUPFAM" id="SSF48264">
    <property type="entry name" value="Cytochrome P450"/>
    <property type="match status" value="1"/>
</dbReference>
<dbReference type="GO" id="GO:1990190">
    <property type="term" value="F:protein-N-terminal-glutamate acetyltransferase activity"/>
    <property type="evidence" value="ECO:0007669"/>
    <property type="project" value="TreeGrafter"/>
</dbReference>
<dbReference type="GO" id="GO:0016705">
    <property type="term" value="F:oxidoreductase activity, acting on paired donors, with incorporation or reduction of molecular oxygen"/>
    <property type="evidence" value="ECO:0007669"/>
    <property type="project" value="InterPro"/>
</dbReference>
<dbReference type="SUPFAM" id="SSF55729">
    <property type="entry name" value="Acyl-CoA N-acyltransferases (Nat)"/>
    <property type="match status" value="1"/>
</dbReference>
<dbReference type="CDD" id="cd11062">
    <property type="entry name" value="CYP58-like"/>
    <property type="match status" value="1"/>
</dbReference>
<dbReference type="PANTHER" id="PTHR23091">
    <property type="entry name" value="N-TERMINAL ACETYLTRANSFERASE"/>
    <property type="match status" value="1"/>
</dbReference>
<evidence type="ECO:0000256" key="2">
    <source>
        <dbReference type="ARBA" id="ARBA00022723"/>
    </source>
</evidence>
<evidence type="ECO:0000313" key="9">
    <source>
        <dbReference type="EMBL" id="KAF4313813.1"/>
    </source>
</evidence>